<dbReference type="EMBL" id="VIIS01002172">
    <property type="protein sequence ID" value="KAF0287693.1"/>
    <property type="molecule type" value="Genomic_DNA"/>
</dbReference>
<dbReference type="PANTHER" id="PTHR16071:SF2">
    <property type="entry name" value="FIGNL1-INTERACTING REGULATOR OF RECOMBINATION AND MITOSIS"/>
    <property type="match status" value="1"/>
</dbReference>
<dbReference type="OrthoDB" id="6345287at2759"/>
<reference evidence="2 3" key="1">
    <citation type="submission" date="2019-07" db="EMBL/GenBank/DDBJ databases">
        <title>Draft genome assembly of a fouling barnacle, Amphibalanus amphitrite (Darwin, 1854): The first reference genome for Thecostraca.</title>
        <authorList>
            <person name="Kim W."/>
        </authorList>
    </citation>
    <scope>NUCLEOTIDE SEQUENCE [LARGE SCALE GENOMIC DNA]</scope>
    <source>
        <strain evidence="2">SNU_AA5</strain>
        <tissue evidence="2">Soma without cirri and trophi</tissue>
    </source>
</reference>
<dbReference type="AlphaFoldDB" id="A0A6A4V1A9"/>
<sequence>MAENFIKKLELLHDDEAEEKCEKLMEEIKHILKSSELSTPATALSAFIKKALLFVTETKILSVCTALLPAAEEACKNMLLSLKAWENASQVSKLLQVSTELLETMSACCQWAEERSLQQVQFLDGLLSPAFQCIKATYSHCQESSQLYGSMLESVNGPLTRLFRAATSLQSGLHQLADAVVSADSSHQDQQAVTLLTTVCDDVAETGRQLTQLDTRAMAEAWKCYLRLLQRLPDLLPPAVRLGDALTYMAAEVASQLATVRERGRDKTFAPSSDKRLARAVKMCSFYLKLVVGLSESYVSSVGGALTSLVRLVLTLIRFSAPDSHVADVDPSVLGQLSSQLTVAAEPLLDCLMEHQGFPQSFWSALSDSEDLGGLCRLRCCLILIRRTCHLAAPARASWTSEGVGERHLIAAVLRLMPLCDRELTCCLQLDCDGQGRTSGSLSAAELRAAELHLWRHLCRGDGWASLLAADTLCFIARYGPAALCRSYCDAAAGALSRRRCPPLRRLLCRLVPLLAAEDRDQLLRRPAAACLLHPACPPALLESALTAAEEGTEQLTGRPGRRTAAQVTALSDSLFACGTALSAPPTAAGLPSRLLTLLERLWAAVPTRLTGPAGSRLACGLLRASAALPADSPLSDQQLTQVLSICSGWLPECSVPVKLGVIGLLGSIKARQFPSVKDDGPKHYIPTLYRSLLTDPSQLVRQRAMDAFAAFASRTPHAALISAAVAAPAGLQGTASGHLQRLAARRRGPAALSAALARAGVSSAAAAAVPEILPRVGPLTDSEGAGGGGEGPMDSEDGLPVTDGPAARLTNGTGGDGSGRSPPGEGSLPPREAQLLDGIQRRLAALRRDWRQGGAAADGGRLLRLLTDIQTRLDAG</sequence>
<protein>
    <submittedName>
        <fullName evidence="2">Uncharacterized protein</fullName>
    </submittedName>
</protein>
<dbReference type="Proteomes" id="UP000440578">
    <property type="component" value="Unassembled WGS sequence"/>
</dbReference>
<comment type="caution">
    <text evidence="2">The sequence shown here is derived from an EMBL/GenBank/DDBJ whole genome shotgun (WGS) entry which is preliminary data.</text>
</comment>
<organism evidence="2 3">
    <name type="scientific">Amphibalanus amphitrite</name>
    <name type="common">Striped barnacle</name>
    <name type="synonym">Balanus amphitrite</name>
    <dbReference type="NCBI Taxonomy" id="1232801"/>
    <lineage>
        <taxon>Eukaryota</taxon>
        <taxon>Metazoa</taxon>
        <taxon>Ecdysozoa</taxon>
        <taxon>Arthropoda</taxon>
        <taxon>Crustacea</taxon>
        <taxon>Multicrustacea</taxon>
        <taxon>Cirripedia</taxon>
        <taxon>Thoracica</taxon>
        <taxon>Thoracicalcarea</taxon>
        <taxon>Balanomorpha</taxon>
        <taxon>Balanoidea</taxon>
        <taxon>Balanidae</taxon>
        <taxon>Amphibalaninae</taxon>
        <taxon>Amphibalanus</taxon>
    </lineage>
</organism>
<dbReference type="PANTHER" id="PTHR16071">
    <property type="entry name" value="CHROMOSOME 1 OPEN READING FRAME 112"/>
    <property type="match status" value="1"/>
</dbReference>
<evidence type="ECO:0000256" key="1">
    <source>
        <dbReference type="SAM" id="MobiDB-lite"/>
    </source>
</evidence>
<dbReference type="InterPro" id="IPR027902">
    <property type="entry name" value="DUF4487"/>
</dbReference>
<gene>
    <name evidence="2" type="ORF">FJT64_013905</name>
</gene>
<evidence type="ECO:0000313" key="2">
    <source>
        <dbReference type="EMBL" id="KAF0287693.1"/>
    </source>
</evidence>
<evidence type="ECO:0000313" key="3">
    <source>
        <dbReference type="Proteomes" id="UP000440578"/>
    </source>
</evidence>
<dbReference type="SUPFAM" id="SSF48371">
    <property type="entry name" value="ARM repeat"/>
    <property type="match status" value="1"/>
</dbReference>
<dbReference type="InterPro" id="IPR016024">
    <property type="entry name" value="ARM-type_fold"/>
</dbReference>
<proteinExistence type="predicted"/>
<accession>A0A6A4V1A9</accession>
<name>A0A6A4V1A9_AMPAM</name>
<keyword evidence="3" id="KW-1185">Reference proteome</keyword>
<feature type="region of interest" description="Disordered" evidence="1">
    <location>
        <begin position="777"/>
        <end position="832"/>
    </location>
</feature>